<reference evidence="1 2" key="1">
    <citation type="submission" date="2021-06" db="EMBL/GenBank/DDBJ databases">
        <title>Caerostris extrusa draft genome.</title>
        <authorList>
            <person name="Kono N."/>
            <person name="Arakawa K."/>
        </authorList>
    </citation>
    <scope>NUCLEOTIDE SEQUENCE [LARGE SCALE GENOMIC DNA]</scope>
</reference>
<sequence length="144" mass="17114">MQWEKFPYLVQNSAWELLLRLHLPGFETGFLARKNLRNLEAHPRYIKATNAVQEFKLYCGREFSLLAVFAILKKSDFAVYSSEVLFILYAVHVKGTEVFPCLHLLDFETLMWKPFTQFSRPFWPIPSFKKAAKYDRRIKDYIVE</sequence>
<protein>
    <submittedName>
        <fullName evidence="1">Uncharacterized protein</fullName>
    </submittedName>
</protein>
<keyword evidence="2" id="KW-1185">Reference proteome</keyword>
<proteinExistence type="predicted"/>
<comment type="caution">
    <text evidence="1">The sequence shown here is derived from an EMBL/GenBank/DDBJ whole genome shotgun (WGS) entry which is preliminary data.</text>
</comment>
<evidence type="ECO:0000313" key="2">
    <source>
        <dbReference type="Proteomes" id="UP001054945"/>
    </source>
</evidence>
<dbReference type="Proteomes" id="UP001054945">
    <property type="component" value="Unassembled WGS sequence"/>
</dbReference>
<accession>A0AAV4QJE9</accession>
<organism evidence="1 2">
    <name type="scientific">Caerostris extrusa</name>
    <name type="common">Bark spider</name>
    <name type="synonym">Caerostris bankana</name>
    <dbReference type="NCBI Taxonomy" id="172846"/>
    <lineage>
        <taxon>Eukaryota</taxon>
        <taxon>Metazoa</taxon>
        <taxon>Ecdysozoa</taxon>
        <taxon>Arthropoda</taxon>
        <taxon>Chelicerata</taxon>
        <taxon>Arachnida</taxon>
        <taxon>Araneae</taxon>
        <taxon>Araneomorphae</taxon>
        <taxon>Entelegynae</taxon>
        <taxon>Araneoidea</taxon>
        <taxon>Araneidae</taxon>
        <taxon>Caerostris</taxon>
    </lineage>
</organism>
<evidence type="ECO:0000313" key="1">
    <source>
        <dbReference type="EMBL" id="GIY09412.1"/>
    </source>
</evidence>
<name>A0AAV4QJE9_CAEEX</name>
<gene>
    <name evidence="1" type="ORF">CEXT_600241</name>
</gene>
<dbReference type="AlphaFoldDB" id="A0AAV4QJE9"/>
<dbReference type="EMBL" id="BPLR01006376">
    <property type="protein sequence ID" value="GIY09412.1"/>
    <property type="molecule type" value="Genomic_DNA"/>
</dbReference>